<dbReference type="Gene3D" id="3.40.630.10">
    <property type="entry name" value="Zn peptidases"/>
    <property type="match status" value="1"/>
</dbReference>
<dbReference type="PRINTS" id="PR00765">
    <property type="entry name" value="CRBOXYPTASEA"/>
</dbReference>
<comment type="cofactor">
    <cofactor evidence="1">
        <name>Zn(2+)</name>
        <dbReference type="ChEBI" id="CHEBI:29105"/>
    </cofactor>
</comment>
<dbReference type="EMBL" id="JABAHT010000065">
    <property type="protein sequence ID" value="KAF4666856.1"/>
    <property type="molecule type" value="Genomic_DNA"/>
</dbReference>
<feature type="domain" description="Peptidase M14" evidence="10">
    <location>
        <begin position="42"/>
        <end position="337"/>
    </location>
</feature>
<feature type="chain" id="PRO_5029613777" description="Peptidase M14 domain-containing protein" evidence="9">
    <location>
        <begin position="22"/>
        <end position="567"/>
    </location>
</feature>
<reference evidence="11 12" key="1">
    <citation type="submission" date="2020-04" db="EMBL/GenBank/DDBJ databases">
        <title>Perkinsus olseni comparative genomics.</title>
        <authorList>
            <person name="Bogema D.R."/>
        </authorList>
    </citation>
    <scope>NUCLEOTIDE SEQUENCE [LARGE SCALE GENOMIC DNA]</scope>
    <source>
        <strain evidence="11">ATCC PRA-179</strain>
    </source>
</reference>
<dbReference type="PANTHER" id="PTHR11705:SF143">
    <property type="entry name" value="SLL0236 PROTEIN"/>
    <property type="match status" value="1"/>
</dbReference>
<evidence type="ECO:0000256" key="1">
    <source>
        <dbReference type="ARBA" id="ARBA00001947"/>
    </source>
</evidence>
<evidence type="ECO:0000313" key="11">
    <source>
        <dbReference type="EMBL" id="KAF4666856.1"/>
    </source>
</evidence>
<sequence length="567" mass="62084">MVGLCSLLLCCSLLAIHPVAAAVDDGEDDPEWVSKLWSGSIQHYPNTAEAEELLDKFMIECPGQMRKEEIGESLEHRKIFAYVLTKKDTPAGVVKPRLMVTSLMHSREPGGLAVSLYAIGRLCEDYKKGTDPRTVYLLDTREIWIVPIVNPDGYKVVEDPTMRDVRKNRRDTCPMNPVKSGVDLNRNFGYKWSGQYRKCSEEYAGEGPFSEPETQALKRMVEERDFKIALNFHSYGTMLTYPFNHANTDKSTLPTDDEAVFKELAEVFGFDRYGPAHKLLGYTASGESDDWFYGAMGIISMSPEIGSESGGFYSPVEEIPGIVHRNYRRIRHALHKTGLELRRVTCSPGSSAGMMKMTLKNGGVGAGFGSHAAVAVGGCGPSPVTGKIAQIARRSDTDFEVQCPAENMAPGESHKICIVEEIPASVTPAICRCAVTSMGGETSKRAEWATPLEDDTCRAAVRSLTDPNTEILVSSGVAVEDGTTSGLPALPSVTVASHRFGLSPEWQRSWLLLFSEGAMQQWVIVAGVVVGVACLWLFIYTLWCAGAQKLLLQQTNANAANQVEPHS</sequence>
<dbReference type="CDD" id="cd03859">
    <property type="entry name" value="M14_CPT"/>
    <property type="match status" value="1"/>
</dbReference>
<feature type="signal peptide" evidence="9">
    <location>
        <begin position="1"/>
        <end position="21"/>
    </location>
</feature>
<dbReference type="SUPFAM" id="SSF53187">
    <property type="entry name" value="Zn-dependent exopeptidases"/>
    <property type="match status" value="1"/>
</dbReference>
<gene>
    <name evidence="11" type="ORF">FOZ61_009179</name>
</gene>
<dbReference type="GO" id="GO:0008270">
    <property type="term" value="F:zinc ion binding"/>
    <property type="evidence" value="ECO:0007669"/>
    <property type="project" value="InterPro"/>
</dbReference>
<keyword evidence="8" id="KW-0812">Transmembrane</keyword>
<evidence type="ECO:0000256" key="7">
    <source>
        <dbReference type="PROSITE-ProRule" id="PRU01379"/>
    </source>
</evidence>
<proteinExistence type="inferred from homology"/>
<evidence type="ECO:0000256" key="6">
    <source>
        <dbReference type="ARBA" id="ARBA00023049"/>
    </source>
</evidence>
<feature type="transmembrane region" description="Helical" evidence="8">
    <location>
        <begin position="522"/>
        <end position="543"/>
    </location>
</feature>
<dbReference type="AlphaFoldDB" id="A0A7J6M605"/>
<keyword evidence="9" id="KW-0732">Signal</keyword>
<protein>
    <recommendedName>
        <fullName evidence="10">Peptidase M14 domain-containing protein</fullName>
    </recommendedName>
</protein>
<evidence type="ECO:0000256" key="2">
    <source>
        <dbReference type="ARBA" id="ARBA00005988"/>
    </source>
</evidence>
<evidence type="ECO:0000256" key="4">
    <source>
        <dbReference type="ARBA" id="ARBA00022801"/>
    </source>
</evidence>
<dbReference type="SMART" id="SM00631">
    <property type="entry name" value="Zn_pept"/>
    <property type="match status" value="1"/>
</dbReference>
<keyword evidence="8" id="KW-1133">Transmembrane helix</keyword>
<keyword evidence="4" id="KW-0378">Hydrolase</keyword>
<keyword evidence="6" id="KW-0482">Metalloprotease</keyword>
<evidence type="ECO:0000259" key="10">
    <source>
        <dbReference type="PROSITE" id="PS52035"/>
    </source>
</evidence>
<keyword evidence="3" id="KW-0645">Protease</keyword>
<keyword evidence="8" id="KW-0472">Membrane</keyword>
<dbReference type="GO" id="GO:0006508">
    <property type="term" value="P:proteolysis"/>
    <property type="evidence" value="ECO:0007669"/>
    <property type="project" value="UniProtKB-KW"/>
</dbReference>
<dbReference type="PROSITE" id="PS52035">
    <property type="entry name" value="PEPTIDASE_M14"/>
    <property type="match status" value="1"/>
</dbReference>
<dbReference type="PANTHER" id="PTHR11705">
    <property type="entry name" value="PROTEASE FAMILY M14 CARBOXYPEPTIDASE A,B"/>
    <property type="match status" value="1"/>
</dbReference>
<dbReference type="InterPro" id="IPR000834">
    <property type="entry name" value="Peptidase_M14"/>
</dbReference>
<keyword evidence="5" id="KW-0862">Zinc</keyword>
<organism evidence="11 12">
    <name type="scientific">Perkinsus olseni</name>
    <name type="common">Perkinsus atlanticus</name>
    <dbReference type="NCBI Taxonomy" id="32597"/>
    <lineage>
        <taxon>Eukaryota</taxon>
        <taxon>Sar</taxon>
        <taxon>Alveolata</taxon>
        <taxon>Perkinsozoa</taxon>
        <taxon>Perkinsea</taxon>
        <taxon>Perkinsida</taxon>
        <taxon>Perkinsidae</taxon>
        <taxon>Perkinsus</taxon>
    </lineage>
</organism>
<comment type="similarity">
    <text evidence="2 7">Belongs to the peptidase M14 family.</text>
</comment>
<dbReference type="GO" id="GO:0005615">
    <property type="term" value="C:extracellular space"/>
    <property type="evidence" value="ECO:0007669"/>
    <property type="project" value="TreeGrafter"/>
</dbReference>
<evidence type="ECO:0000256" key="9">
    <source>
        <dbReference type="SAM" id="SignalP"/>
    </source>
</evidence>
<comment type="caution">
    <text evidence="11">The sequence shown here is derived from an EMBL/GenBank/DDBJ whole genome shotgun (WGS) entry which is preliminary data.</text>
</comment>
<dbReference type="Pfam" id="PF00246">
    <property type="entry name" value="Peptidase_M14"/>
    <property type="match status" value="1"/>
</dbReference>
<dbReference type="GO" id="GO:0004181">
    <property type="term" value="F:metallocarboxypeptidase activity"/>
    <property type="evidence" value="ECO:0007669"/>
    <property type="project" value="InterPro"/>
</dbReference>
<dbReference type="OrthoDB" id="3626597at2759"/>
<dbReference type="InterPro" id="IPR033810">
    <property type="entry name" value="Carboxypeptidase_T"/>
</dbReference>
<evidence type="ECO:0000256" key="5">
    <source>
        <dbReference type="ARBA" id="ARBA00022833"/>
    </source>
</evidence>
<dbReference type="Proteomes" id="UP000570595">
    <property type="component" value="Unassembled WGS sequence"/>
</dbReference>
<evidence type="ECO:0000256" key="8">
    <source>
        <dbReference type="SAM" id="Phobius"/>
    </source>
</evidence>
<accession>A0A7J6M605</accession>
<name>A0A7J6M605_PEROL</name>
<feature type="active site" description="Proton donor/acceptor" evidence="7">
    <location>
        <position position="304"/>
    </location>
</feature>
<evidence type="ECO:0000313" key="12">
    <source>
        <dbReference type="Proteomes" id="UP000570595"/>
    </source>
</evidence>
<evidence type="ECO:0000256" key="3">
    <source>
        <dbReference type="ARBA" id="ARBA00022670"/>
    </source>
</evidence>